<dbReference type="EMBL" id="CADEAL010003911">
    <property type="protein sequence ID" value="CAB1446283.1"/>
    <property type="molecule type" value="Genomic_DNA"/>
</dbReference>
<comment type="caution">
    <text evidence="2">The sequence shown here is derived from an EMBL/GenBank/DDBJ whole genome shotgun (WGS) entry which is preliminary data.</text>
</comment>
<dbReference type="Proteomes" id="UP001153269">
    <property type="component" value="Unassembled WGS sequence"/>
</dbReference>
<keyword evidence="3" id="KW-1185">Reference proteome</keyword>
<protein>
    <submittedName>
        <fullName evidence="2">Uncharacterized protein</fullName>
    </submittedName>
</protein>
<evidence type="ECO:0000313" key="2">
    <source>
        <dbReference type="EMBL" id="CAB1446283.1"/>
    </source>
</evidence>
<organism evidence="2 3">
    <name type="scientific">Pleuronectes platessa</name>
    <name type="common">European plaice</name>
    <dbReference type="NCBI Taxonomy" id="8262"/>
    <lineage>
        <taxon>Eukaryota</taxon>
        <taxon>Metazoa</taxon>
        <taxon>Chordata</taxon>
        <taxon>Craniata</taxon>
        <taxon>Vertebrata</taxon>
        <taxon>Euteleostomi</taxon>
        <taxon>Actinopterygii</taxon>
        <taxon>Neopterygii</taxon>
        <taxon>Teleostei</taxon>
        <taxon>Neoteleostei</taxon>
        <taxon>Acanthomorphata</taxon>
        <taxon>Carangaria</taxon>
        <taxon>Pleuronectiformes</taxon>
        <taxon>Pleuronectoidei</taxon>
        <taxon>Pleuronectidae</taxon>
        <taxon>Pleuronectes</taxon>
    </lineage>
</organism>
<accession>A0A9N7VB36</accession>
<dbReference type="AlphaFoldDB" id="A0A9N7VB36"/>
<evidence type="ECO:0000313" key="3">
    <source>
        <dbReference type="Proteomes" id="UP001153269"/>
    </source>
</evidence>
<feature type="region of interest" description="Disordered" evidence="1">
    <location>
        <begin position="1"/>
        <end position="32"/>
    </location>
</feature>
<sequence length="106" mass="12008">MQVDGKVVDGSLLGDANGVEPAPGRVKDSGKWQKPRFSRKSLMKCCLVKWIIDSTQPEDKELSHLYVSQARIYSNMHTVTVENNQKETLKNTLNALNAYWFIVVLK</sequence>
<proteinExistence type="predicted"/>
<name>A0A9N7VB36_PLEPL</name>
<gene>
    <name evidence="2" type="ORF">PLEPLA_LOCUS34014</name>
</gene>
<reference evidence="2" key="1">
    <citation type="submission" date="2020-03" db="EMBL/GenBank/DDBJ databases">
        <authorList>
            <person name="Weist P."/>
        </authorList>
    </citation>
    <scope>NUCLEOTIDE SEQUENCE</scope>
</reference>
<evidence type="ECO:0000256" key="1">
    <source>
        <dbReference type="SAM" id="MobiDB-lite"/>
    </source>
</evidence>